<feature type="compositionally biased region" description="Low complexity" evidence="1">
    <location>
        <begin position="324"/>
        <end position="337"/>
    </location>
</feature>
<feature type="compositionally biased region" description="Polar residues" evidence="1">
    <location>
        <begin position="214"/>
        <end position="223"/>
    </location>
</feature>
<comment type="caution">
    <text evidence="2">The sequence shown here is derived from an EMBL/GenBank/DDBJ whole genome shotgun (WGS) entry which is preliminary data.</text>
</comment>
<sequence length="360" mass="38591">MAPDLNSLPPSRSVTSSPAMTRTISQASSDIAALRGQTPSPSSRRASVSLQAAASVNAGLQQEDARRSPGNNGSSNRSRQMSHSRRRSAVLMNLQLNDPALPPPGEMIAEGQSSHRTASPLSLSGSPIQPTGDPHHYRTPSLGEIHQELEQEQEAQVNRLLQMIRTQQQHLQQLQAAAGQSQGASSTSIFDESTPPAERSPSLSNLPPIPPLPTASTPRSPSTGFHPRSSFDMTRADLQRRSRTPSRTASPRLRSTSISGEGGEAWSLSGRDESAFYQAETQMMARENQMLRQRIRELERQVSELNANAGSNPHEPATPSHLLSSTSVSDVPTPSSSAITTSESAVEESKDEPIIAPAPV</sequence>
<feature type="non-terminal residue" evidence="2">
    <location>
        <position position="360"/>
    </location>
</feature>
<feature type="compositionally biased region" description="Polar residues" evidence="1">
    <location>
        <begin position="37"/>
        <end position="60"/>
    </location>
</feature>
<feature type="region of interest" description="Disordered" evidence="1">
    <location>
        <begin position="303"/>
        <end position="360"/>
    </location>
</feature>
<organism evidence="2 3">
    <name type="scientific">Scytalidium lignicola</name>
    <name type="common">Hyphomycete</name>
    <dbReference type="NCBI Taxonomy" id="5539"/>
    <lineage>
        <taxon>Eukaryota</taxon>
        <taxon>Fungi</taxon>
        <taxon>Dikarya</taxon>
        <taxon>Ascomycota</taxon>
        <taxon>Pezizomycotina</taxon>
        <taxon>Leotiomycetes</taxon>
        <taxon>Leotiomycetes incertae sedis</taxon>
        <taxon>Scytalidium</taxon>
    </lineage>
</organism>
<feature type="compositionally biased region" description="Low complexity" evidence="1">
    <location>
        <begin position="245"/>
        <end position="257"/>
    </location>
</feature>
<feature type="compositionally biased region" description="Low complexity" evidence="1">
    <location>
        <begin position="68"/>
        <end position="79"/>
    </location>
</feature>
<keyword evidence="3" id="KW-1185">Reference proteome</keyword>
<dbReference type="PANTHER" id="PTHR39610:SF2">
    <property type="entry name" value="BZIP DOMAIN-CONTAINING PROTEIN"/>
    <property type="match status" value="1"/>
</dbReference>
<feature type="region of interest" description="Disordered" evidence="1">
    <location>
        <begin position="173"/>
        <end position="267"/>
    </location>
</feature>
<dbReference type="Proteomes" id="UP000258309">
    <property type="component" value="Unassembled WGS sequence"/>
</dbReference>
<dbReference type="AlphaFoldDB" id="A0A3E2HQM8"/>
<accession>A0A3E2HQM8</accession>
<dbReference type="OrthoDB" id="5407781at2759"/>
<evidence type="ECO:0000256" key="1">
    <source>
        <dbReference type="SAM" id="MobiDB-lite"/>
    </source>
</evidence>
<protein>
    <submittedName>
        <fullName evidence="2">Uncharacterized protein</fullName>
    </submittedName>
</protein>
<dbReference type="PANTHER" id="PTHR39610">
    <property type="entry name" value="BZIP DOMAIN-CONTAINING PROTEIN-RELATED"/>
    <property type="match status" value="1"/>
</dbReference>
<evidence type="ECO:0000313" key="2">
    <source>
        <dbReference type="EMBL" id="RFU35666.1"/>
    </source>
</evidence>
<gene>
    <name evidence="2" type="ORF">B7463_g633</name>
</gene>
<name>A0A3E2HQM8_SCYLI</name>
<feature type="compositionally biased region" description="Polar residues" evidence="1">
    <location>
        <begin position="111"/>
        <end position="129"/>
    </location>
</feature>
<dbReference type="OMA" id="IFATADP"/>
<evidence type="ECO:0000313" key="3">
    <source>
        <dbReference type="Proteomes" id="UP000258309"/>
    </source>
</evidence>
<feature type="compositionally biased region" description="Polar residues" evidence="1">
    <location>
        <begin position="8"/>
        <end position="29"/>
    </location>
</feature>
<dbReference type="EMBL" id="NCSJ02000006">
    <property type="protein sequence ID" value="RFU35666.1"/>
    <property type="molecule type" value="Genomic_DNA"/>
</dbReference>
<feature type="region of interest" description="Disordered" evidence="1">
    <location>
        <begin position="1"/>
        <end position="140"/>
    </location>
</feature>
<reference evidence="2 3" key="1">
    <citation type="submission" date="2018-05" db="EMBL/GenBank/DDBJ databases">
        <title>Draft genome sequence of Scytalidium lignicola DSM 105466, a ubiquitous saprotrophic fungus.</title>
        <authorList>
            <person name="Buettner E."/>
            <person name="Gebauer A.M."/>
            <person name="Hofrichter M."/>
            <person name="Liers C."/>
            <person name="Kellner H."/>
        </authorList>
    </citation>
    <scope>NUCLEOTIDE SEQUENCE [LARGE SCALE GENOMIC DNA]</scope>
    <source>
        <strain evidence="2 3">DSM 105466</strain>
    </source>
</reference>
<feature type="compositionally biased region" description="Low complexity" evidence="1">
    <location>
        <begin position="173"/>
        <end position="188"/>
    </location>
</feature>
<proteinExistence type="predicted"/>
<feature type="non-terminal residue" evidence="2">
    <location>
        <position position="1"/>
    </location>
</feature>